<evidence type="ECO:0000313" key="4">
    <source>
        <dbReference type="Proteomes" id="UP000675554"/>
    </source>
</evidence>
<dbReference type="Proteomes" id="UP000675554">
    <property type="component" value="Unassembled WGS sequence"/>
</dbReference>
<dbReference type="PANTHER" id="PTHR35526:SF3">
    <property type="entry name" value="ANTI-SIGMA-F FACTOR RSBW"/>
    <property type="match status" value="1"/>
</dbReference>
<keyword evidence="1" id="KW-0723">Serine/threonine-protein kinase</keyword>
<name>A0A8T4IQ09_9ACTN</name>
<keyword evidence="1" id="KW-0808">Transferase</keyword>
<evidence type="ECO:0000313" key="3">
    <source>
        <dbReference type="EMBL" id="MBR7671847.1"/>
    </source>
</evidence>
<accession>A0A8T4IQ09</accession>
<keyword evidence="3" id="KW-0547">Nucleotide-binding</keyword>
<dbReference type="Gene3D" id="3.30.565.10">
    <property type="entry name" value="Histidine kinase-like ATPase, C-terminal domain"/>
    <property type="match status" value="1"/>
</dbReference>
<dbReference type="InterPro" id="IPR050267">
    <property type="entry name" value="Anti-sigma-factor_SerPK"/>
</dbReference>
<gene>
    <name evidence="3" type="ORF">KDA82_02090</name>
</gene>
<dbReference type="GO" id="GO:0005524">
    <property type="term" value="F:ATP binding"/>
    <property type="evidence" value="ECO:0007669"/>
    <property type="project" value="UniProtKB-KW"/>
</dbReference>
<dbReference type="CDD" id="cd16936">
    <property type="entry name" value="HATPase_RsbW-like"/>
    <property type="match status" value="1"/>
</dbReference>
<organism evidence="3 4">
    <name type="scientific">Streptomyces daliensis</name>
    <dbReference type="NCBI Taxonomy" id="299421"/>
    <lineage>
        <taxon>Bacteria</taxon>
        <taxon>Bacillati</taxon>
        <taxon>Actinomycetota</taxon>
        <taxon>Actinomycetes</taxon>
        <taxon>Kitasatosporales</taxon>
        <taxon>Streptomycetaceae</taxon>
        <taxon>Streptomyces</taxon>
    </lineage>
</organism>
<comment type="caution">
    <text evidence="3">The sequence shown here is derived from an EMBL/GenBank/DDBJ whole genome shotgun (WGS) entry which is preliminary data.</text>
</comment>
<dbReference type="SUPFAM" id="SSF55874">
    <property type="entry name" value="ATPase domain of HSP90 chaperone/DNA topoisomerase II/histidine kinase"/>
    <property type="match status" value="1"/>
</dbReference>
<dbReference type="InterPro" id="IPR036890">
    <property type="entry name" value="HATPase_C_sf"/>
</dbReference>
<evidence type="ECO:0000259" key="2">
    <source>
        <dbReference type="Pfam" id="PF13581"/>
    </source>
</evidence>
<dbReference type="GO" id="GO:0004674">
    <property type="term" value="F:protein serine/threonine kinase activity"/>
    <property type="evidence" value="ECO:0007669"/>
    <property type="project" value="UniProtKB-KW"/>
</dbReference>
<dbReference type="EMBL" id="JAGSMN010000040">
    <property type="protein sequence ID" value="MBR7671847.1"/>
    <property type="molecule type" value="Genomic_DNA"/>
</dbReference>
<reference evidence="3" key="1">
    <citation type="submission" date="2021-04" db="EMBL/GenBank/DDBJ databases">
        <title>Sequencing of actinobacteria type strains.</title>
        <authorList>
            <person name="Nguyen G.-S."/>
            <person name="Wentzel A."/>
        </authorList>
    </citation>
    <scope>NUCLEOTIDE SEQUENCE</scope>
    <source>
        <strain evidence="3">DSM 42095</strain>
    </source>
</reference>
<keyword evidence="3" id="KW-0067">ATP-binding</keyword>
<sequence>MTVCWAQGAFSREGQAVRAARDFAADVLARWGLPEGLRDEVRMCVSEAATNAVLHTTATAATTVFEVTLDLLRTESELRVHVGDGDPDRVPVATRPELEDTSGRGLLLIKSMAHDFTVTRTRRGKTVSFSFGIPQPRRIPGAAR</sequence>
<dbReference type="PANTHER" id="PTHR35526">
    <property type="entry name" value="ANTI-SIGMA-F FACTOR RSBW-RELATED"/>
    <property type="match status" value="1"/>
</dbReference>
<proteinExistence type="predicted"/>
<evidence type="ECO:0000256" key="1">
    <source>
        <dbReference type="ARBA" id="ARBA00022527"/>
    </source>
</evidence>
<keyword evidence="1" id="KW-0418">Kinase</keyword>
<dbReference type="AlphaFoldDB" id="A0A8T4IQ09"/>
<feature type="domain" description="Histidine kinase/HSP90-like ATPase" evidence="2">
    <location>
        <begin position="15"/>
        <end position="130"/>
    </location>
</feature>
<protein>
    <submittedName>
        <fullName evidence="3">ATP-binding protein</fullName>
    </submittedName>
</protein>
<dbReference type="InterPro" id="IPR003594">
    <property type="entry name" value="HATPase_dom"/>
</dbReference>
<dbReference type="Pfam" id="PF13581">
    <property type="entry name" value="HATPase_c_2"/>
    <property type="match status" value="1"/>
</dbReference>
<keyword evidence="4" id="KW-1185">Reference proteome</keyword>